<evidence type="ECO:0000313" key="23">
    <source>
        <dbReference type="Proteomes" id="UP000306509"/>
    </source>
</evidence>
<dbReference type="SUPFAM" id="SSF64153">
    <property type="entry name" value="YjeF N-terminal domain-like"/>
    <property type="match status" value="1"/>
</dbReference>
<evidence type="ECO:0000259" key="20">
    <source>
        <dbReference type="PROSITE" id="PS51383"/>
    </source>
</evidence>
<feature type="binding site" evidence="17">
    <location>
        <position position="436"/>
    </location>
    <ligand>
        <name>(6S)-NADPHX</name>
        <dbReference type="ChEBI" id="CHEBI:64076"/>
    </ligand>
</feature>
<evidence type="ECO:0000256" key="3">
    <source>
        <dbReference type="ARBA" id="ARBA00006001"/>
    </source>
</evidence>
<comment type="catalytic activity">
    <reaction evidence="2 18 19">
        <text>(6R)-NADPHX = (6S)-NADPHX</text>
        <dbReference type="Rhea" id="RHEA:32227"/>
        <dbReference type="ChEBI" id="CHEBI:64076"/>
        <dbReference type="ChEBI" id="CHEBI:64077"/>
        <dbReference type="EC" id="5.1.99.6"/>
    </reaction>
</comment>
<comment type="function">
    <text evidence="18">Catalyzes the epimerization of the S- and R-forms of NAD(P)HX, a damaged form of NAD(P)H that is a result of enzymatic or heat-dependent hydration. This is a prerequisite for the S-specific NAD(P)H-hydrate dehydratase to allow the repair of both epimers of NAD(P)HX.</text>
</comment>
<evidence type="ECO:0000256" key="7">
    <source>
        <dbReference type="ARBA" id="ARBA00022840"/>
    </source>
</evidence>
<dbReference type="InterPro" id="IPR017953">
    <property type="entry name" value="Carbohydrate_kinase_pred_CS"/>
</dbReference>
<comment type="subunit">
    <text evidence="17">Homotetramer.</text>
</comment>
<sequence length="502" mass="54040">MEYLVTAEEMKRCDQTTIEKIGVPSMVLMERAALACVEELVDGSFNLENVLVVCGSGNNGGDGFAIARLLHLRGIAVCVYFAGNEASCTQETRLQKNICEKYGVIFVSKLGVGEYTSIVDAMFGVGLSRNIEGHYADVIGYMNQSEAAVLAVDIASGISADTGKVMGTAVRAIKTVTFAFKKIGHVLYPGTEYAGGVIVKDIGITVDGFGNQLPGVVSYTERDLQLLPPRFAYSNKGTYGKVLVVAGTYNMCGAAFLSAKAAYKTGAGLVRIFTEESNRTMLQTMLPEAILTTYDTCDYRHEQLEEAAEWADVIVFGPGIGKKAEKRRMLELLIKVQDKPLLIDADGLNLLAENPQPLGERKRPAVVTPHVGEMSRLCHAEKKDILDNLLQTACTYASKQRVVCVLKDARTIVSDGQKIYVNQSGNNGMAVGGSGDVLTGIIAGLMAQKMPEAQAARLGVYLHGLAGDAARDRCGTYAMLATDIIEGLQEILIRGEKEHAEI</sequence>
<comment type="caution">
    <text evidence="22">The sequence shown here is derived from an EMBL/GenBank/DDBJ whole genome shotgun (WGS) entry which is preliminary data.</text>
</comment>
<feature type="binding site" evidence="18">
    <location>
        <position position="120"/>
    </location>
    <ligand>
        <name>K(+)</name>
        <dbReference type="ChEBI" id="CHEBI:29103"/>
    </ligand>
</feature>
<dbReference type="Pfam" id="PF03853">
    <property type="entry name" value="YjeF_N"/>
    <property type="match status" value="1"/>
</dbReference>
<evidence type="ECO:0000256" key="1">
    <source>
        <dbReference type="ARBA" id="ARBA00000013"/>
    </source>
</evidence>
<evidence type="ECO:0000256" key="6">
    <source>
        <dbReference type="ARBA" id="ARBA00022741"/>
    </source>
</evidence>
<feature type="binding site" evidence="17">
    <location>
        <position position="319"/>
    </location>
    <ligand>
        <name>(6S)-NADPHX</name>
        <dbReference type="ChEBI" id="CHEBI:64076"/>
    </ligand>
</feature>
<feature type="binding site" evidence="18">
    <location>
        <position position="153"/>
    </location>
    <ligand>
        <name>(6S)-NADPHX</name>
        <dbReference type="ChEBI" id="CHEBI:64076"/>
    </ligand>
</feature>
<comment type="catalytic activity">
    <reaction evidence="15 17 19">
        <text>(6S)-NADHX + ADP = AMP + phosphate + NADH + H(+)</text>
        <dbReference type="Rhea" id="RHEA:32223"/>
        <dbReference type="ChEBI" id="CHEBI:15378"/>
        <dbReference type="ChEBI" id="CHEBI:43474"/>
        <dbReference type="ChEBI" id="CHEBI:57945"/>
        <dbReference type="ChEBI" id="CHEBI:64074"/>
        <dbReference type="ChEBI" id="CHEBI:456215"/>
        <dbReference type="ChEBI" id="CHEBI:456216"/>
        <dbReference type="EC" id="4.2.1.136"/>
    </reaction>
</comment>
<proteinExistence type="inferred from homology"/>
<dbReference type="Proteomes" id="UP000306509">
    <property type="component" value="Unassembled WGS sequence"/>
</dbReference>
<feature type="binding site" evidence="18">
    <location>
        <begin position="58"/>
        <end position="62"/>
    </location>
    <ligand>
        <name>(6S)-NADPHX</name>
        <dbReference type="ChEBI" id="CHEBI:64076"/>
    </ligand>
</feature>
<feature type="binding site" evidence="17">
    <location>
        <position position="435"/>
    </location>
    <ligand>
        <name>AMP</name>
        <dbReference type="ChEBI" id="CHEBI:456215"/>
    </ligand>
</feature>
<dbReference type="AlphaFoldDB" id="A0A4U8QC18"/>
<feature type="domain" description="YjeF C-terminal" evidence="20">
    <location>
        <begin position="219"/>
        <end position="495"/>
    </location>
</feature>
<dbReference type="PROSITE" id="PS01050">
    <property type="entry name" value="YJEF_C_2"/>
    <property type="match status" value="1"/>
</dbReference>
<comment type="similarity">
    <text evidence="3 19">In the N-terminal section; belongs to the NnrE/AIBP family.</text>
</comment>
<evidence type="ECO:0000256" key="13">
    <source>
        <dbReference type="ARBA" id="ARBA00023268"/>
    </source>
</evidence>
<dbReference type="Gene3D" id="3.40.1190.20">
    <property type="match status" value="1"/>
</dbReference>
<evidence type="ECO:0000256" key="12">
    <source>
        <dbReference type="ARBA" id="ARBA00023239"/>
    </source>
</evidence>
<evidence type="ECO:0000256" key="2">
    <source>
        <dbReference type="ARBA" id="ARBA00000909"/>
    </source>
</evidence>
<comment type="cofactor">
    <cofactor evidence="17">
        <name>Mg(2+)</name>
        <dbReference type="ChEBI" id="CHEBI:18420"/>
    </cofactor>
</comment>
<accession>A0A4U8QC18</accession>
<evidence type="ECO:0000256" key="18">
    <source>
        <dbReference type="HAMAP-Rule" id="MF_01966"/>
    </source>
</evidence>
<dbReference type="PROSITE" id="PS51383">
    <property type="entry name" value="YJEF_C_3"/>
    <property type="match status" value="1"/>
</dbReference>
<feature type="binding site" evidence="18">
    <location>
        <position position="156"/>
    </location>
    <ligand>
        <name>K(+)</name>
        <dbReference type="ChEBI" id="CHEBI:29103"/>
    </ligand>
</feature>
<dbReference type="InterPro" id="IPR029056">
    <property type="entry name" value="Ribokinase-like"/>
</dbReference>
<dbReference type="InterPro" id="IPR000631">
    <property type="entry name" value="CARKD"/>
</dbReference>
<dbReference type="SUPFAM" id="SSF53613">
    <property type="entry name" value="Ribokinase-like"/>
    <property type="match status" value="1"/>
</dbReference>
<dbReference type="CDD" id="cd01171">
    <property type="entry name" value="YXKO-related"/>
    <property type="match status" value="1"/>
</dbReference>
<comment type="function">
    <text evidence="17">Catalyzes the dehydration of the S-form of NAD(P)HX at the expense of ADP, which is converted to AMP. Together with NAD(P)HX epimerase, which catalyzes the epimerization of the S- and R-forms, the enzyme allows the repair of both epimers of NAD(P)HX, a damaged form of NAD(P)H that is a result of enzymatic or heat-dependent hydration.</text>
</comment>
<comment type="similarity">
    <text evidence="17">Belongs to the NnrD/CARKD family.</text>
</comment>
<dbReference type="GO" id="GO:0052855">
    <property type="term" value="F:ADP-dependent NAD(P)H-hydrate dehydratase activity"/>
    <property type="evidence" value="ECO:0007669"/>
    <property type="project" value="UniProtKB-UniRule"/>
</dbReference>
<dbReference type="InterPro" id="IPR004443">
    <property type="entry name" value="YjeF_N_dom"/>
</dbReference>
<dbReference type="RefSeq" id="WP_138001694.1">
    <property type="nucleotide sequence ID" value="NZ_QGQD01000009.1"/>
</dbReference>
<protein>
    <recommendedName>
        <fullName evidence="19">Bifunctional NAD(P)H-hydrate repair enzyme</fullName>
    </recommendedName>
    <alternativeName>
        <fullName evidence="19">Nicotinamide nucleotide repair protein</fullName>
    </alternativeName>
    <domain>
        <recommendedName>
            <fullName evidence="19">ADP-dependent (S)-NAD(P)H-hydrate dehydratase</fullName>
            <ecNumber evidence="19">4.2.1.136</ecNumber>
        </recommendedName>
        <alternativeName>
            <fullName evidence="19">ADP-dependent NAD(P)HX dehydratase</fullName>
        </alternativeName>
    </domain>
    <domain>
        <recommendedName>
            <fullName evidence="19">NAD(P)H-hydrate epimerase</fullName>
            <ecNumber evidence="19">5.1.99.6</ecNumber>
        </recommendedName>
    </domain>
</protein>
<keyword evidence="10 17" id="KW-0520">NAD</keyword>
<feature type="binding site" evidence="17">
    <location>
        <begin position="407"/>
        <end position="411"/>
    </location>
    <ligand>
        <name>AMP</name>
        <dbReference type="ChEBI" id="CHEBI:456215"/>
    </ligand>
</feature>
<comment type="catalytic activity">
    <reaction evidence="1 18 19">
        <text>(6R)-NADHX = (6S)-NADHX</text>
        <dbReference type="Rhea" id="RHEA:32215"/>
        <dbReference type="ChEBI" id="CHEBI:64074"/>
        <dbReference type="ChEBI" id="CHEBI:64075"/>
        <dbReference type="EC" id="5.1.99.6"/>
    </reaction>
</comment>
<evidence type="ECO:0000256" key="5">
    <source>
        <dbReference type="ARBA" id="ARBA00022723"/>
    </source>
</evidence>
<name>A0A4U8QC18_9FIRM</name>
<evidence type="ECO:0000259" key="21">
    <source>
        <dbReference type="PROSITE" id="PS51385"/>
    </source>
</evidence>
<keyword evidence="7 17" id="KW-0067">ATP-binding</keyword>
<evidence type="ECO:0000256" key="17">
    <source>
        <dbReference type="HAMAP-Rule" id="MF_01965"/>
    </source>
</evidence>
<feature type="binding site" evidence="18">
    <location>
        <position position="59"/>
    </location>
    <ligand>
        <name>K(+)</name>
        <dbReference type="ChEBI" id="CHEBI:29103"/>
    </ligand>
</feature>
<gene>
    <name evidence="22" type="primary">nnr</name>
    <name evidence="17" type="synonym">nnrD</name>
    <name evidence="18" type="synonym">nnrE</name>
    <name evidence="22" type="ORF">DSM106044_00457</name>
</gene>
<dbReference type="PANTHER" id="PTHR12592:SF0">
    <property type="entry name" value="ATP-DEPENDENT (S)-NAD(P)H-HYDRATE DEHYDRATASE"/>
    <property type="match status" value="1"/>
</dbReference>
<comment type="catalytic activity">
    <reaction evidence="16 17 19">
        <text>(6S)-NADPHX + ADP = AMP + phosphate + NADPH + H(+)</text>
        <dbReference type="Rhea" id="RHEA:32235"/>
        <dbReference type="ChEBI" id="CHEBI:15378"/>
        <dbReference type="ChEBI" id="CHEBI:43474"/>
        <dbReference type="ChEBI" id="CHEBI:57783"/>
        <dbReference type="ChEBI" id="CHEBI:64076"/>
        <dbReference type="ChEBI" id="CHEBI:456215"/>
        <dbReference type="ChEBI" id="CHEBI:456216"/>
        <dbReference type="EC" id="4.2.1.136"/>
    </reaction>
</comment>
<feature type="domain" description="YjeF N-terminal" evidence="21">
    <location>
        <begin position="10"/>
        <end position="210"/>
    </location>
</feature>
<dbReference type="GO" id="GO:0052856">
    <property type="term" value="F:NAD(P)HX epimerase activity"/>
    <property type="evidence" value="ECO:0007669"/>
    <property type="project" value="UniProtKB-UniRule"/>
</dbReference>
<dbReference type="HAMAP" id="MF_01966">
    <property type="entry name" value="NADHX_epimerase"/>
    <property type="match status" value="1"/>
</dbReference>
<dbReference type="GO" id="GO:0110051">
    <property type="term" value="P:metabolite repair"/>
    <property type="evidence" value="ECO:0007669"/>
    <property type="project" value="TreeGrafter"/>
</dbReference>
<evidence type="ECO:0000256" key="10">
    <source>
        <dbReference type="ARBA" id="ARBA00023027"/>
    </source>
</evidence>
<evidence type="ECO:0000313" key="22">
    <source>
        <dbReference type="EMBL" id="TLD02645.1"/>
    </source>
</evidence>
<dbReference type="EC" id="5.1.99.6" evidence="19"/>
<dbReference type="Gene3D" id="3.40.50.10260">
    <property type="entry name" value="YjeF N-terminal domain"/>
    <property type="match status" value="1"/>
</dbReference>
<dbReference type="EC" id="4.2.1.136" evidence="19"/>
<evidence type="ECO:0000256" key="9">
    <source>
        <dbReference type="ARBA" id="ARBA00022958"/>
    </source>
</evidence>
<keyword evidence="5 18" id="KW-0479">Metal-binding</keyword>
<keyword evidence="9 18" id="KW-0630">Potassium</keyword>
<comment type="function">
    <text evidence="14 19">Bifunctional enzyme that catalyzes the epimerization of the S- and R-forms of NAD(P)HX and the dehydration of the S-form of NAD(P)HX at the expense of ADP, which is converted to AMP. This allows the repair of both epimers of NAD(P)HX, a damaged form of NAD(P)H that is a result of enzymatic or heat-dependent hydration.</text>
</comment>
<dbReference type="HAMAP" id="MF_01965">
    <property type="entry name" value="NADHX_dehydratase"/>
    <property type="match status" value="1"/>
</dbReference>
<dbReference type="PANTHER" id="PTHR12592">
    <property type="entry name" value="ATP-DEPENDENT (S)-NAD(P)H-HYDRATE DEHYDRATASE FAMILY MEMBER"/>
    <property type="match status" value="1"/>
</dbReference>
<dbReference type="InterPro" id="IPR036652">
    <property type="entry name" value="YjeF_N_dom_sf"/>
</dbReference>
<evidence type="ECO:0000256" key="11">
    <source>
        <dbReference type="ARBA" id="ARBA00023235"/>
    </source>
</evidence>
<comment type="cofactor">
    <cofactor evidence="18 19">
        <name>K(+)</name>
        <dbReference type="ChEBI" id="CHEBI:29103"/>
    </cofactor>
    <text evidence="18 19">Binds 1 potassium ion per subunit.</text>
</comment>
<dbReference type="GO" id="GO:0046872">
    <property type="term" value="F:metal ion binding"/>
    <property type="evidence" value="ECO:0007669"/>
    <property type="project" value="UniProtKB-UniRule"/>
</dbReference>
<feature type="binding site" evidence="17">
    <location>
        <position position="254"/>
    </location>
    <ligand>
        <name>(6S)-NADPHX</name>
        <dbReference type="ChEBI" id="CHEBI:64076"/>
    </ligand>
</feature>
<dbReference type="InterPro" id="IPR030677">
    <property type="entry name" value="Nnr"/>
</dbReference>
<dbReference type="GO" id="GO:0046496">
    <property type="term" value="P:nicotinamide nucleotide metabolic process"/>
    <property type="evidence" value="ECO:0007669"/>
    <property type="project" value="UniProtKB-UniRule"/>
</dbReference>
<feature type="binding site" evidence="18">
    <location>
        <begin position="124"/>
        <end position="130"/>
    </location>
    <ligand>
        <name>(6S)-NADPHX</name>
        <dbReference type="ChEBI" id="CHEBI:64076"/>
    </ligand>
</feature>
<dbReference type="STRING" id="180332.GCA_000797495_04558"/>
<feature type="binding site" evidence="18">
    <location>
        <position position="135"/>
    </location>
    <ligand>
        <name>(6S)-NADPHX</name>
        <dbReference type="ChEBI" id="CHEBI:64076"/>
    </ligand>
</feature>
<evidence type="ECO:0000256" key="14">
    <source>
        <dbReference type="ARBA" id="ARBA00025153"/>
    </source>
</evidence>
<dbReference type="PIRSF" id="PIRSF017184">
    <property type="entry name" value="Nnr"/>
    <property type="match status" value="1"/>
</dbReference>
<dbReference type="NCBIfam" id="TIGR00197">
    <property type="entry name" value="yjeF_nterm"/>
    <property type="match status" value="1"/>
</dbReference>
<evidence type="ECO:0000256" key="4">
    <source>
        <dbReference type="ARBA" id="ARBA00009524"/>
    </source>
</evidence>
<keyword evidence="12 17" id="KW-0456">Lyase</keyword>
<organism evidence="22 23">
    <name type="scientific">Robinsoniella peoriensis</name>
    <dbReference type="NCBI Taxonomy" id="180332"/>
    <lineage>
        <taxon>Bacteria</taxon>
        <taxon>Bacillati</taxon>
        <taxon>Bacillota</taxon>
        <taxon>Clostridia</taxon>
        <taxon>Lachnospirales</taxon>
        <taxon>Lachnospiraceae</taxon>
        <taxon>Robinsoniella</taxon>
    </lineage>
</organism>
<evidence type="ECO:0000256" key="8">
    <source>
        <dbReference type="ARBA" id="ARBA00022857"/>
    </source>
</evidence>
<comment type="similarity">
    <text evidence="18">Belongs to the NnrE/AIBP family.</text>
</comment>
<reference evidence="22 23" key="1">
    <citation type="journal article" date="2019" name="Anaerobe">
        <title>Detection of Robinsoniella peoriensis in multiple bone samples of a trauma patient.</title>
        <authorList>
            <person name="Schrottner P."/>
            <person name="Hartwich K."/>
            <person name="Bunk B."/>
            <person name="Schober I."/>
            <person name="Helbig S."/>
            <person name="Rudolph W.W."/>
            <person name="Gunzer F."/>
        </authorList>
    </citation>
    <scope>NUCLEOTIDE SEQUENCE [LARGE SCALE GENOMIC DNA]</scope>
    <source>
        <strain evidence="22 23">DSM 106044</strain>
    </source>
</reference>
<keyword evidence="8 17" id="KW-0521">NADP</keyword>
<evidence type="ECO:0000256" key="16">
    <source>
        <dbReference type="ARBA" id="ARBA00049209"/>
    </source>
</evidence>
<dbReference type="GO" id="GO:0005524">
    <property type="term" value="F:ATP binding"/>
    <property type="evidence" value="ECO:0007669"/>
    <property type="project" value="UniProtKB-UniRule"/>
</dbReference>
<comment type="similarity">
    <text evidence="4 19">In the C-terminal section; belongs to the NnrD/CARKD family.</text>
</comment>
<evidence type="ECO:0000256" key="19">
    <source>
        <dbReference type="PIRNR" id="PIRNR017184"/>
    </source>
</evidence>
<keyword evidence="6 17" id="KW-0547">Nucleotide-binding</keyword>
<dbReference type="NCBIfam" id="TIGR00196">
    <property type="entry name" value="yjeF_cterm"/>
    <property type="match status" value="1"/>
</dbReference>
<dbReference type="EMBL" id="QGQD01000009">
    <property type="protein sequence ID" value="TLD02645.1"/>
    <property type="molecule type" value="Genomic_DNA"/>
</dbReference>
<dbReference type="PROSITE" id="PS51385">
    <property type="entry name" value="YJEF_N"/>
    <property type="match status" value="1"/>
</dbReference>
<dbReference type="Pfam" id="PF01256">
    <property type="entry name" value="Carb_kinase"/>
    <property type="match status" value="1"/>
</dbReference>
<keyword evidence="11 18" id="KW-0413">Isomerase</keyword>
<evidence type="ECO:0000256" key="15">
    <source>
        <dbReference type="ARBA" id="ARBA00048238"/>
    </source>
</evidence>
<keyword evidence="23" id="KW-1185">Reference proteome</keyword>
<keyword evidence="13" id="KW-0511">Multifunctional enzyme</keyword>
<feature type="binding site" evidence="17">
    <location>
        <position position="370"/>
    </location>
    <ligand>
        <name>(6S)-NADPHX</name>
        <dbReference type="ChEBI" id="CHEBI:64076"/>
    </ligand>
</feature>